<evidence type="ECO:0000259" key="9">
    <source>
        <dbReference type="Pfam" id="PF24762"/>
    </source>
</evidence>
<feature type="non-terminal residue" evidence="10">
    <location>
        <position position="1"/>
    </location>
</feature>
<keyword evidence="2" id="KW-0853">WD repeat</keyword>
<evidence type="ECO:0000313" key="12">
    <source>
        <dbReference type="Proteomes" id="UP000663866"/>
    </source>
</evidence>
<feature type="transmembrane region" description="Helical" evidence="7">
    <location>
        <begin position="1277"/>
        <end position="1298"/>
    </location>
</feature>
<evidence type="ECO:0000259" key="8">
    <source>
        <dbReference type="Pfam" id="PF23387"/>
    </source>
</evidence>
<dbReference type="Proteomes" id="UP000663866">
    <property type="component" value="Unassembled WGS sequence"/>
</dbReference>
<dbReference type="EMBL" id="CAJOBF010001469">
    <property type="protein sequence ID" value="CAF3954124.1"/>
    <property type="molecule type" value="Genomic_DNA"/>
</dbReference>
<dbReference type="SUPFAM" id="SSF48452">
    <property type="entry name" value="TPR-like"/>
    <property type="match status" value="1"/>
</dbReference>
<dbReference type="InterPro" id="IPR056157">
    <property type="entry name" value="TPR_IFT80_172_dom"/>
</dbReference>
<feature type="domain" description="IFT80/172/WDR35 TPR" evidence="8">
    <location>
        <begin position="99"/>
        <end position="199"/>
    </location>
</feature>
<dbReference type="Gene3D" id="1.20.920.20">
    <property type="match status" value="1"/>
</dbReference>
<dbReference type="Proteomes" id="UP000663842">
    <property type="component" value="Unassembled WGS sequence"/>
</dbReference>
<evidence type="ECO:0000256" key="3">
    <source>
        <dbReference type="ARBA" id="ARBA00022737"/>
    </source>
</evidence>
<keyword evidence="4" id="KW-0969">Cilium</keyword>
<organism evidence="10 12">
    <name type="scientific">Rotaria magnacalcarata</name>
    <dbReference type="NCBI Taxonomy" id="392030"/>
    <lineage>
        <taxon>Eukaryota</taxon>
        <taxon>Metazoa</taxon>
        <taxon>Spiralia</taxon>
        <taxon>Gnathifera</taxon>
        <taxon>Rotifera</taxon>
        <taxon>Eurotatoria</taxon>
        <taxon>Bdelloidea</taxon>
        <taxon>Philodinida</taxon>
        <taxon>Philodinidae</taxon>
        <taxon>Rotaria</taxon>
    </lineage>
</organism>
<name>A0A819HAC9_9BILA</name>
<keyword evidence="5" id="KW-0966">Cell projection</keyword>
<feature type="region of interest" description="Disordered" evidence="6">
    <location>
        <begin position="1383"/>
        <end position="1428"/>
    </location>
</feature>
<dbReference type="PANTHER" id="PTHR15722">
    <property type="entry name" value="IFT140/172-RELATED"/>
    <property type="match status" value="1"/>
</dbReference>
<dbReference type="InterPro" id="IPR056168">
    <property type="entry name" value="TPR_IF140/IFT172/WDR19"/>
</dbReference>
<feature type="domain" description="IF140/IFT172/WDR19 TPR" evidence="9">
    <location>
        <begin position="389"/>
        <end position="779"/>
    </location>
</feature>
<keyword evidence="3" id="KW-0677">Repeat</keyword>
<dbReference type="GO" id="GO:0036064">
    <property type="term" value="C:ciliary basal body"/>
    <property type="evidence" value="ECO:0007669"/>
    <property type="project" value="TreeGrafter"/>
</dbReference>
<comment type="subcellular location">
    <subcellularLocation>
        <location evidence="1">Cell projection</location>
        <location evidence="1">Cilium</location>
    </subcellularLocation>
</comment>
<dbReference type="InterPro" id="IPR011990">
    <property type="entry name" value="TPR-like_helical_dom_sf"/>
</dbReference>
<feature type="region of interest" description="Disordered" evidence="6">
    <location>
        <begin position="739"/>
        <end position="758"/>
    </location>
</feature>
<dbReference type="PANTHER" id="PTHR15722:SF2">
    <property type="entry name" value="INTRAFLAGELLAR TRANSPORT PROTEIN 172 HOMOLOG"/>
    <property type="match status" value="1"/>
</dbReference>
<evidence type="ECO:0000256" key="4">
    <source>
        <dbReference type="ARBA" id="ARBA00023069"/>
    </source>
</evidence>
<feature type="compositionally biased region" description="Pro residues" evidence="6">
    <location>
        <begin position="1383"/>
        <end position="1397"/>
    </location>
</feature>
<evidence type="ECO:0000256" key="5">
    <source>
        <dbReference type="ARBA" id="ARBA00023273"/>
    </source>
</evidence>
<dbReference type="EMBL" id="CAJOBG010001128">
    <property type="protein sequence ID" value="CAF3897469.1"/>
    <property type="molecule type" value="Genomic_DNA"/>
</dbReference>
<keyword evidence="12" id="KW-1185">Reference proteome</keyword>
<feature type="transmembrane region" description="Helical" evidence="7">
    <location>
        <begin position="1245"/>
        <end position="1265"/>
    </location>
</feature>
<keyword evidence="7" id="KW-0472">Membrane</keyword>
<dbReference type="Gene3D" id="1.25.40.470">
    <property type="match status" value="3"/>
</dbReference>
<dbReference type="GO" id="GO:0042073">
    <property type="term" value="P:intraciliary transport"/>
    <property type="evidence" value="ECO:0007669"/>
    <property type="project" value="TreeGrafter"/>
</dbReference>
<protein>
    <submittedName>
        <fullName evidence="10">Uncharacterized protein</fullName>
    </submittedName>
</protein>
<dbReference type="GO" id="GO:0005930">
    <property type="term" value="C:axoneme"/>
    <property type="evidence" value="ECO:0007669"/>
    <property type="project" value="TreeGrafter"/>
</dbReference>
<proteinExistence type="predicted"/>
<accession>A0A819HAC9</accession>
<keyword evidence="7" id="KW-1133">Transmembrane helix</keyword>
<keyword evidence="7" id="KW-0812">Transmembrane</keyword>
<evidence type="ECO:0000256" key="1">
    <source>
        <dbReference type="ARBA" id="ARBA00004138"/>
    </source>
</evidence>
<dbReference type="Pfam" id="PF24762">
    <property type="entry name" value="TPR_IF140-IFT172"/>
    <property type="match status" value="1"/>
</dbReference>
<dbReference type="GO" id="GO:0030992">
    <property type="term" value="C:intraciliary transport particle B"/>
    <property type="evidence" value="ECO:0007669"/>
    <property type="project" value="TreeGrafter"/>
</dbReference>
<evidence type="ECO:0000256" key="7">
    <source>
        <dbReference type="SAM" id="Phobius"/>
    </source>
</evidence>
<evidence type="ECO:0000313" key="11">
    <source>
        <dbReference type="EMBL" id="CAF3954124.1"/>
    </source>
</evidence>
<gene>
    <name evidence="10" type="ORF">OVN521_LOCUS9322</name>
    <name evidence="11" type="ORF">UXM345_LOCUS13514</name>
</gene>
<reference evidence="10" key="1">
    <citation type="submission" date="2021-02" db="EMBL/GenBank/DDBJ databases">
        <authorList>
            <person name="Nowell W R."/>
        </authorList>
    </citation>
    <scope>NUCLEOTIDE SEQUENCE</scope>
</reference>
<evidence type="ECO:0000313" key="10">
    <source>
        <dbReference type="EMBL" id="CAF3897469.1"/>
    </source>
</evidence>
<evidence type="ECO:0000256" key="2">
    <source>
        <dbReference type="ARBA" id="ARBA00022574"/>
    </source>
</evidence>
<evidence type="ECO:0000256" key="6">
    <source>
        <dbReference type="SAM" id="MobiDB-lite"/>
    </source>
</evidence>
<sequence length="1628" mass="186740">IPDSDVVVGQSQDNLSVWYNIEHPESCDTKPIKGDVIEISKDPSKNRTFVKLNDNGVQSSLELDSNKIEFNTAINDEDFRRAVAYLDACGSSDDTSNALWETLARLAYEKQEYVVAEQAYTATRQMAKARFLHSINQLAREKKGSYEHYEVRAKLAIFERQLKVAESIYLENGDVDKAIDMYRTMHHWDEAISVADRKRHPQADELRSTYYKWLIDTKQIARAADWKLKQHEDEEAISLYMQANLPSKSAQILMQNAQLMRDSDLVTRIAVSLVKANMFELAGDLYEHVKESPKALSCYEAGKCFLKAVKLARKTNPKEVVALESKWGDYMAEQMQYLEAVTHFIEAGENMKAVQAAILGRQWPRALEILEQQRDDNDPEIAKHYKQLAIHFAHIQEFEKAERCYLKAQAPGECVEMYNRAAKWEHAFRLAKQYMNKDEVTRLYSNQAKELEAKGRYKEAEKLYITINDNAAAILMYKRMKNYDALIRLVRQYYPDKMKDTEITIAKELEQEKRYKEAEMHYIQAGDWKSAANMYRLLDSWDDAYRIARQHGGPVPAQQVAFFWAKKLGGDAGVKLLNKLGHAEQALELACEQHAYEFAFDIARLLLKDKLPEVHYKYALHLEDERRYLEAEAEFLKAKKPRDAVLMYVQIKDWDRAQRIAQANDKALLNDVLIGQAKQSFDNNDFPKAESYLLQAQRPDLAVKLYKDNGLTQDALRVCQEYMPNKLDDLREELTRSGGMNETRMNTGAGNRPTTSYNNDNILEQAARYETQGEYQRAVELYLRLMPQQDIPKETLVKAYLKASDLARKFLPENKAQHVIRTIGPRLVQLGQPNQAAEQYLHVELHKEAVEAFIAGKQWEKAKKLALEVDPQLAKYVDDLYKKHLKERGNAKELMNVDVTGALDLFVEKNQWEECFVEAQKHGPLVLHSYLAKYATQMIQSNRAELAASVYKQYGAIAIPQNLRIYKALFYRMLRIDSLKHENYPKWADVRDVLHDVFENMNSSASGSAGGIQKEIEEQRPTFEILLWVAHMNAMRSACSEHEQLDIITAKLSISLLRHSDILPVDRAFYEAGIMCRKVGWNEMSMLFLNRYLDVVDAIEEHNPDMLATSDFVETDIPYEIELPDQPSLPAEHHEKIKEHVLALSMKQAVKPTLRRDARNCIEFSLINPETSEHSSPCLITGYPVLEDAVVFDRYNLMANKEDWNKFVLSAKSIRREALQDCLKFLAKWTGSQPNVKKVLRKSHLISVIFIILVELAFLIAVVSCCSIQSKNIHGQILAALLIVVSFLALMTLIYFLLEDLLKERIHPFPTDTNSSKSFTVQEIKTFSRHESPVPPPPPKAKAPASVLIPAPASAPAPIPAPAPVDDIAILISTPPILPPFPRIPTPPSPRLPPPIEKPVSPSAPERIPTPPLEKAVTPLPPKPPTPQVQRYAPQFQDSPPPYITHAERLRQELLSAIDERTIPALEEAIQHVKDHNCIQPLKYECERALELLNRLMKIEHMKIKVLRLNQSTIAELHSYAKPPDEVSTVMRATFLLLGHSEREIQDWPQIQSILGRFGKESIRRRCYELNPLNIPVEKAREARDILRHYDLIRVTEISVGLSVFFNWTMTMIEEREKLLESQRRIIR</sequence>
<dbReference type="Pfam" id="PF23387">
    <property type="entry name" value="TPR_IFT80_172"/>
    <property type="match status" value="1"/>
</dbReference>
<comment type="caution">
    <text evidence="10">The sequence shown here is derived from an EMBL/GenBank/DDBJ whole genome shotgun (WGS) entry which is preliminary data.</text>
</comment>